<organism evidence="1 2">
    <name type="scientific">Cylicocyclus nassatus</name>
    <name type="common">Nematode worm</name>
    <dbReference type="NCBI Taxonomy" id="53992"/>
    <lineage>
        <taxon>Eukaryota</taxon>
        <taxon>Metazoa</taxon>
        <taxon>Ecdysozoa</taxon>
        <taxon>Nematoda</taxon>
        <taxon>Chromadorea</taxon>
        <taxon>Rhabditida</taxon>
        <taxon>Rhabditina</taxon>
        <taxon>Rhabditomorpha</taxon>
        <taxon>Strongyloidea</taxon>
        <taxon>Strongylidae</taxon>
        <taxon>Cylicocyclus</taxon>
    </lineage>
</organism>
<keyword evidence="2" id="KW-1185">Reference proteome</keyword>
<reference evidence="1" key="1">
    <citation type="submission" date="2023-07" db="EMBL/GenBank/DDBJ databases">
        <authorList>
            <consortium name="CYATHOMIX"/>
        </authorList>
    </citation>
    <scope>NUCLEOTIDE SEQUENCE</scope>
    <source>
        <strain evidence="1">N/A</strain>
    </source>
</reference>
<evidence type="ECO:0000313" key="2">
    <source>
        <dbReference type="Proteomes" id="UP001176961"/>
    </source>
</evidence>
<evidence type="ECO:0000313" key="1">
    <source>
        <dbReference type="EMBL" id="CAJ0610555.1"/>
    </source>
</evidence>
<protein>
    <submittedName>
        <fullName evidence="1">Uncharacterized protein</fullName>
    </submittedName>
</protein>
<dbReference type="Proteomes" id="UP001176961">
    <property type="component" value="Unassembled WGS sequence"/>
</dbReference>
<sequence length="132" mass="15011">METVKILVKDTAATVIQTKDLGEYIKDHYEKSMEDFAKQTTEMPVMQPVEHEKFVNATETPVRVLIDKYGVFVESLMISLICKEEYTAVKVTGKPTTEVPLTAATDHQESDYEVRHGLGFSQPHRESTFPFL</sequence>
<comment type="caution">
    <text evidence="1">The sequence shown here is derived from an EMBL/GenBank/DDBJ whole genome shotgun (WGS) entry which is preliminary data.</text>
</comment>
<name>A0AA36HGU3_CYLNA</name>
<accession>A0AA36HGU3</accession>
<proteinExistence type="predicted"/>
<dbReference type="EMBL" id="CATQJL010000326">
    <property type="protein sequence ID" value="CAJ0610555.1"/>
    <property type="molecule type" value="Genomic_DNA"/>
</dbReference>
<gene>
    <name evidence="1" type="ORF">CYNAS_LOCUS22538</name>
</gene>
<dbReference type="AlphaFoldDB" id="A0AA36HGU3"/>